<accession>A0ABS3FZ55</accession>
<keyword evidence="13" id="KW-1185">Reference proteome</keyword>
<dbReference type="Gene3D" id="3.30.420.40">
    <property type="match status" value="1"/>
</dbReference>
<dbReference type="InterPro" id="IPR004421">
    <property type="entry name" value="Carbamoyltransferase_HypF"/>
</dbReference>
<evidence type="ECO:0000259" key="11">
    <source>
        <dbReference type="PROSITE" id="PS51163"/>
    </source>
</evidence>
<keyword evidence="6" id="KW-0862">Zinc</keyword>
<evidence type="ECO:0000256" key="6">
    <source>
        <dbReference type="ARBA" id="ARBA00022833"/>
    </source>
</evidence>
<feature type="domain" description="YrdC-like" evidence="11">
    <location>
        <begin position="212"/>
        <end position="399"/>
    </location>
</feature>
<dbReference type="InterPro" id="IPR006070">
    <property type="entry name" value="Sua5-like_dom"/>
</dbReference>
<keyword evidence="9" id="KW-0378">Hydrolase</keyword>
<dbReference type="EC" id="6.2.-.-" evidence="8"/>
<dbReference type="EMBL" id="JAFLQW010000624">
    <property type="protein sequence ID" value="MBO0352028.1"/>
    <property type="molecule type" value="Genomic_DNA"/>
</dbReference>
<dbReference type="Pfam" id="PF01300">
    <property type="entry name" value="Sua5_yciO_yrdC"/>
    <property type="match status" value="1"/>
</dbReference>
<evidence type="ECO:0000256" key="2">
    <source>
        <dbReference type="ARBA" id="ARBA00008097"/>
    </source>
</evidence>
<evidence type="ECO:0000256" key="1">
    <source>
        <dbReference type="ARBA" id="ARBA00004711"/>
    </source>
</evidence>
<evidence type="ECO:0000259" key="10">
    <source>
        <dbReference type="PROSITE" id="PS51160"/>
    </source>
</evidence>
<dbReference type="PROSITE" id="PS51160">
    <property type="entry name" value="ACYLPHOSPHATASE_3"/>
    <property type="match status" value="1"/>
</dbReference>
<evidence type="ECO:0000256" key="3">
    <source>
        <dbReference type="ARBA" id="ARBA00022598"/>
    </source>
</evidence>
<evidence type="ECO:0000256" key="8">
    <source>
        <dbReference type="PIRNR" id="PIRNR006256"/>
    </source>
</evidence>
<gene>
    <name evidence="12" type="primary">hypF</name>
    <name evidence="12" type="ORF">J0895_23685</name>
</gene>
<dbReference type="InterPro" id="IPR041440">
    <property type="entry name" value="HypF_C"/>
</dbReference>
<evidence type="ECO:0000256" key="7">
    <source>
        <dbReference type="ARBA" id="ARBA00048220"/>
    </source>
</evidence>
<keyword evidence="3" id="KW-0436">Ligase</keyword>
<evidence type="ECO:0000256" key="5">
    <source>
        <dbReference type="ARBA" id="ARBA00022771"/>
    </source>
</evidence>
<comment type="caution">
    <text evidence="12">The sequence shown here is derived from an EMBL/GenBank/DDBJ whole genome shotgun (WGS) entry which is preliminary data.</text>
</comment>
<proteinExistence type="inferred from homology"/>
<evidence type="ECO:0000256" key="9">
    <source>
        <dbReference type="PROSITE-ProRule" id="PRU00520"/>
    </source>
</evidence>
<dbReference type="PROSITE" id="PS00150">
    <property type="entry name" value="ACYLPHOSPHATASE_1"/>
    <property type="match status" value="1"/>
</dbReference>
<dbReference type="SUPFAM" id="SSF54975">
    <property type="entry name" value="Acylphosphatase/BLUF domain-like"/>
    <property type="match status" value="1"/>
</dbReference>
<dbReference type="InterPro" id="IPR051060">
    <property type="entry name" value="Carbamoyltrans_HypF-like"/>
</dbReference>
<feature type="domain" description="Acylphosphatase-like" evidence="10">
    <location>
        <begin position="16"/>
        <end position="102"/>
    </location>
</feature>
<dbReference type="Gene3D" id="3.90.870.50">
    <property type="match status" value="1"/>
</dbReference>
<evidence type="ECO:0000313" key="12">
    <source>
        <dbReference type="EMBL" id="MBO0352028.1"/>
    </source>
</evidence>
<comment type="catalytic activity">
    <reaction evidence="7">
        <text>C-terminal L-cysteinyl-[HypE protein] + carbamoyl phosphate + ATP + H2O = C-terminal S-carboxamide-L-cysteinyl-[HypE protein] + AMP + phosphate + diphosphate + H(+)</text>
        <dbReference type="Rhea" id="RHEA:55636"/>
        <dbReference type="Rhea" id="RHEA-COMP:14247"/>
        <dbReference type="Rhea" id="RHEA-COMP:14392"/>
        <dbReference type="ChEBI" id="CHEBI:15377"/>
        <dbReference type="ChEBI" id="CHEBI:15378"/>
        <dbReference type="ChEBI" id="CHEBI:30616"/>
        <dbReference type="ChEBI" id="CHEBI:33019"/>
        <dbReference type="ChEBI" id="CHEBI:43474"/>
        <dbReference type="ChEBI" id="CHEBI:58228"/>
        <dbReference type="ChEBI" id="CHEBI:76913"/>
        <dbReference type="ChEBI" id="CHEBI:139126"/>
        <dbReference type="ChEBI" id="CHEBI:456215"/>
    </reaction>
</comment>
<comment type="catalytic activity">
    <reaction evidence="9">
        <text>an acyl phosphate + H2O = a carboxylate + phosphate + H(+)</text>
        <dbReference type="Rhea" id="RHEA:14965"/>
        <dbReference type="ChEBI" id="CHEBI:15377"/>
        <dbReference type="ChEBI" id="CHEBI:15378"/>
        <dbReference type="ChEBI" id="CHEBI:29067"/>
        <dbReference type="ChEBI" id="CHEBI:43474"/>
        <dbReference type="ChEBI" id="CHEBI:59918"/>
        <dbReference type="EC" id="3.6.1.7"/>
    </reaction>
</comment>
<sequence>MNLLLKPLIFMSNLTRLSITVRGAVQGVGFRPFIYRIAAELQLKGWVNNSAQGVFIEVEGTQEQLDTFLLRLEREKPAISFIQSLESTWLEPVGFTEFEIRPSVAGEKTAVVLPDIATCLDCLQEIFDSQNRRYRYPFTNCTNCGPRYTIIRGLPYDRANTSMQEFQMCPDCQAEYENPLNRRFHAQPNACPNCGPQLEFWKGWGEMLATGDRALMDAISKVNRGQILAVKGLGGFHLMVDAGNSAAVRRLRRCKHREEKPFAVMYPSLEQVRQECQVTAIEERLLRSPECPIVLLRRLPDAARGIAPEVAPDNPYLGVMLPYTPLHHLLLAGLGKPVVATSGNLADEPICIDEWEAGDRLKDIADGFLIHNRPIVRAVDDSVVRVVAGREMVMRRARGYAPLPISLKVTPDSPSSHPPILAVGAHLKSAIALGVFPQIFVSQHIGDLETPQAFQAFQEAIASLQQLYETKPQWVARDAHPDYRSTRFAEELGLPEIAVQHHYAHVLACMAENQLLEETVLGVAWDGTGYGLDGTIWGGEFLRVSPTSWDRVAHFRTFPLLGGDKAVKEPRRVALGLLYEVWGSRLFTQGMTENYQHILGMFTPLELTLLRSMLEKQINTPVTSSVGRLFDGVAAIAGLKSPISFEGQAAIALEFALEGWITQDYYPSPIQTGNGVAIADWEPTILAILTDVGDRVPMGIISAKFHNTLVEVILSIAQFVGEERIVMTGGCFQNAYLTERGISRLKSEGFRPYWHQRIPPNDGGIALGQVVAAYRNLTQE</sequence>
<comment type="similarity">
    <text evidence="2 8">Belongs to the carbamoyltransferase HypF family.</text>
</comment>
<dbReference type="InterPro" id="IPR036046">
    <property type="entry name" value="Acylphosphatase-like_dom_sf"/>
</dbReference>
<dbReference type="NCBIfam" id="TIGR00143">
    <property type="entry name" value="hypF"/>
    <property type="match status" value="1"/>
</dbReference>
<name>A0ABS3FZ55_9CYAN</name>
<dbReference type="PANTHER" id="PTHR42959:SF1">
    <property type="entry name" value="CARBAMOYLTRANSFERASE HYPF"/>
    <property type="match status" value="1"/>
</dbReference>
<dbReference type="InterPro" id="IPR011125">
    <property type="entry name" value="Znf_HypF"/>
</dbReference>
<dbReference type="PIRSF" id="PIRSF006256">
    <property type="entry name" value="CMPcnvr_hdrg_mat"/>
    <property type="match status" value="1"/>
</dbReference>
<dbReference type="Gene3D" id="3.30.420.360">
    <property type="match status" value="1"/>
</dbReference>
<dbReference type="InterPro" id="IPR017968">
    <property type="entry name" value="Acylphosphatase_CS"/>
</dbReference>
<dbReference type="InterPro" id="IPR055128">
    <property type="entry name" value="HypF_C_2"/>
</dbReference>
<evidence type="ECO:0000256" key="4">
    <source>
        <dbReference type="ARBA" id="ARBA00022723"/>
    </source>
</evidence>
<keyword evidence="4" id="KW-0479">Metal-binding</keyword>
<evidence type="ECO:0000313" key="13">
    <source>
        <dbReference type="Proteomes" id="UP000664844"/>
    </source>
</evidence>
<dbReference type="SUPFAM" id="SSF55821">
    <property type="entry name" value="YrdC/RibB"/>
    <property type="match status" value="1"/>
</dbReference>
<dbReference type="Proteomes" id="UP000664844">
    <property type="component" value="Unassembled WGS sequence"/>
</dbReference>
<dbReference type="Gene3D" id="3.30.110.120">
    <property type="match status" value="1"/>
</dbReference>
<protein>
    <recommendedName>
        <fullName evidence="8">Carbamoyltransferase</fullName>
        <ecNumber evidence="8">6.2.-.-</ecNumber>
    </recommendedName>
</protein>
<dbReference type="PROSITE" id="PS51163">
    <property type="entry name" value="YRDC"/>
    <property type="match status" value="1"/>
</dbReference>
<dbReference type="PANTHER" id="PTHR42959">
    <property type="entry name" value="CARBAMOYLTRANSFERASE"/>
    <property type="match status" value="1"/>
</dbReference>
<dbReference type="Pfam" id="PF17788">
    <property type="entry name" value="HypF_C"/>
    <property type="match status" value="1"/>
</dbReference>
<keyword evidence="5" id="KW-0863">Zinc-finger</keyword>
<dbReference type="InterPro" id="IPR017945">
    <property type="entry name" value="DHBP_synth_RibB-like_a/b_dom"/>
</dbReference>
<reference evidence="12 13" key="1">
    <citation type="submission" date="2021-03" db="EMBL/GenBank/DDBJ databases">
        <title>Metabolic Capacity of the Antarctic Cyanobacterium Phormidium pseudopriestleyi that Sustains Oxygenic Photosynthesis in the Presence of Hydrogen Sulfide.</title>
        <authorList>
            <person name="Lumian J.E."/>
            <person name="Jungblut A.D."/>
            <person name="Dillon M.L."/>
            <person name="Hawes I."/>
            <person name="Doran P.T."/>
            <person name="Mackey T.J."/>
            <person name="Dick G.J."/>
            <person name="Grettenberger C.L."/>
            <person name="Sumner D.Y."/>
        </authorList>
    </citation>
    <scope>NUCLEOTIDE SEQUENCE [LARGE SCALE GENOMIC DNA]</scope>
    <source>
        <strain evidence="12 13">FRX01</strain>
    </source>
</reference>
<dbReference type="Pfam" id="PF22521">
    <property type="entry name" value="HypF_C_2"/>
    <property type="match status" value="1"/>
</dbReference>
<dbReference type="Pfam" id="PF00708">
    <property type="entry name" value="Acylphosphatase"/>
    <property type="match status" value="1"/>
</dbReference>
<comment type="pathway">
    <text evidence="1">Protein modification; [NiFe] hydrogenase maturation.</text>
</comment>
<dbReference type="InterPro" id="IPR001792">
    <property type="entry name" value="Acylphosphatase-like_dom"/>
</dbReference>
<dbReference type="Pfam" id="PF07503">
    <property type="entry name" value="zf-HYPF"/>
    <property type="match status" value="2"/>
</dbReference>
<feature type="active site" evidence="9">
    <location>
        <position position="31"/>
    </location>
</feature>
<organism evidence="12 13">
    <name type="scientific">Phormidium pseudopriestleyi FRX01</name>
    <dbReference type="NCBI Taxonomy" id="1759528"/>
    <lineage>
        <taxon>Bacteria</taxon>
        <taxon>Bacillati</taxon>
        <taxon>Cyanobacteriota</taxon>
        <taxon>Cyanophyceae</taxon>
        <taxon>Oscillatoriophycideae</taxon>
        <taxon>Oscillatoriales</taxon>
        <taxon>Oscillatoriaceae</taxon>
        <taxon>Phormidium</taxon>
    </lineage>
</organism>
<feature type="active site" evidence="9">
    <location>
        <position position="49"/>
    </location>
</feature>